<evidence type="ECO:0000259" key="10">
    <source>
        <dbReference type="PROSITE" id="PS50262"/>
    </source>
</evidence>
<comment type="similarity">
    <text evidence="2">Belongs to the G-protein coupled receptor 1 family.</text>
</comment>
<dbReference type="AlphaFoldDB" id="A0A8J2L6U4"/>
<evidence type="ECO:0000256" key="8">
    <source>
        <dbReference type="ARBA" id="ARBA00023224"/>
    </source>
</evidence>
<keyword evidence="4 9" id="KW-1133">Transmembrane helix</keyword>
<evidence type="ECO:0000256" key="3">
    <source>
        <dbReference type="ARBA" id="ARBA00022692"/>
    </source>
</evidence>
<accession>A0A8J2L6U4</accession>
<dbReference type="PROSITE" id="PS50262">
    <property type="entry name" value="G_PROTEIN_RECEP_F1_2"/>
    <property type="match status" value="1"/>
</dbReference>
<dbReference type="CDD" id="cd00637">
    <property type="entry name" value="7tm_classA_rhodopsin-like"/>
    <property type="match status" value="1"/>
</dbReference>
<evidence type="ECO:0000256" key="9">
    <source>
        <dbReference type="SAM" id="Phobius"/>
    </source>
</evidence>
<feature type="transmembrane region" description="Helical" evidence="9">
    <location>
        <begin position="111"/>
        <end position="136"/>
    </location>
</feature>
<dbReference type="InterPro" id="IPR000276">
    <property type="entry name" value="GPCR_Rhodpsn"/>
</dbReference>
<evidence type="ECO:0000313" key="12">
    <source>
        <dbReference type="Proteomes" id="UP000708208"/>
    </source>
</evidence>
<name>A0A8J2L6U4_9HEXA</name>
<protein>
    <recommendedName>
        <fullName evidence="10">G-protein coupled receptors family 1 profile domain-containing protein</fullName>
    </recommendedName>
</protein>
<feature type="transmembrane region" description="Helical" evidence="9">
    <location>
        <begin position="81"/>
        <end position="99"/>
    </location>
</feature>
<dbReference type="Proteomes" id="UP000708208">
    <property type="component" value="Unassembled WGS sequence"/>
</dbReference>
<reference evidence="11" key="1">
    <citation type="submission" date="2021-06" db="EMBL/GenBank/DDBJ databases">
        <authorList>
            <person name="Hodson N. C."/>
            <person name="Mongue J. A."/>
            <person name="Jaron S. K."/>
        </authorList>
    </citation>
    <scope>NUCLEOTIDE SEQUENCE</scope>
</reference>
<sequence length="225" mass="25650">MSNSGLDFQIKQSQYFEEEPNNSIISNVTIIESQVIIKGDYYPWLLSFPLLLFLLVCTCANAIIFVFVFASKTYRSPANYLLANLCLVSTIYIVNLVIFTLEKEYELWSYGPWSCIAASCFHRLPLPLMTLTIMTLSLDRSRIARNPLNHPSKSSVMLQIFLVWSISFALMIPRAMISHYDPDSLETYKCKKSLLLNSRVAQAIYSTMNLLIIHVLPAAYLLKGK</sequence>
<evidence type="ECO:0000313" key="11">
    <source>
        <dbReference type="EMBL" id="CAG7826090.1"/>
    </source>
</evidence>
<feature type="transmembrane region" description="Helical" evidence="9">
    <location>
        <begin position="203"/>
        <end position="222"/>
    </location>
</feature>
<dbReference type="Pfam" id="PF00001">
    <property type="entry name" value="7tm_1"/>
    <property type="match status" value="1"/>
</dbReference>
<dbReference type="InterPro" id="IPR017452">
    <property type="entry name" value="GPCR_Rhodpsn_7TM"/>
</dbReference>
<comment type="subcellular location">
    <subcellularLocation>
        <location evidence="1">Membrane</location>
        <topology evidence="1">Multi-pass membrane protein</topology>
    </subcellularLocation>
</comment>
<dbReference type="PANTHER" id="PTHR24238:SF57">
    <property type="entry name" value="G-PROTEIN COUPLED RECEPTOR 83"/>
    <property type="match status" value="1"/>
</dbReference>
<dbReference type="PANTHER" id="PTHR24238">
    <property type="entry name" value="G-PROTEIN COUPLED RECEPTOR"/>
    <property type="match status" value="1"/>
</dbReference>
<dbReference type="GO" id="GO:0008188">
    <property type="term" value="F:neuropeptide receptor activity"/>
    <property type="evidence" value="ECO:0007669"/>
    <property type="project" value="TreeGrafter"/>
</dbReference>
<dbReference type="GO" id="GO:0005886">
    <property type="term" value="C:plasma membrane"/>
    <property type="evidence" value="ECO:0007669"/>
    <property type="project" value="TreeGrafter"/>
</dbReference>
<organism evidence="11 12">
    <name type="scientific">Allacma fusca</name>
    <dbReference type="NCBI Taxonomy" id="39272"/>
    <lineage>
        <taxon>Eukaryota</taxon>
        <taxon>Metazoa</taxon>
        <taxon>Ecdysozoa</taxon>
        <taxon>Arthropoda</taxon>
        <taxon>Hexapoda</taxon>
        <taxon>Collembola</taxon>
        <taxon>Symphypleona</taxon>
        <taxon>Sminthuridae</taxon>
        <taxon>Allacma</taxon>
    </lineage>
</organism>
<comment type="caution">
    <text evidence="11">The sequence shown here is derived from an EMBL/GenBank/DDBJ whole genome shotgun (WGS) entry which is preliminary data.</text>
</comment>
<keyword evidence="6 9" id="KW-0472">Membrane</keyword>
<keyword evidence="5" id="KW-0297">G-protein coupled receptor</keyword>
<keyword evidence="8" id="KW-0807">Transducer</keyword>
<feature type="transmembrane region" description="Helical" evidence="9">
    <location>
        <begin position="156"/>
        <end position="177"/>
    </location>
</feature>
<feature type="transmembrane region" description="Helical" evidence="9">
    <location>
        <begin position="48"/>
        <end position="69"/>
    </location>
</feature>
<evidence type="ECO:0000256" key="7">
    <source>
        <dbReference type="ARBA" id="ARBA00023170"/>
    </source>
</evidence>
<evidence type="ECO:0000256" key="6">
    <source>
        <dbReference type="ARBA" id="ARBA00023136"/>
    </source>
</evidence>
<keyword evidence="3 9" id="KW-0812">Transmembrane</keyword>
<dbReference type="SUPFAM" id="SSF81321">
    <property type="entry name" value="Family A G protein-coupled receptor-like"/>
    <property type="match status" value="1"/>
</dbReference>
<proteinExistence type="inferred from homology"/>
<feature type="domain" description="G-protein coupled receptors family 1 profile" evidence="10">
    <location>
        <begin position="60"/>
        <end position="225"/>
    </location>
</feature>
<evidence type="ECO:0000256" key="1">
    <source>
        <dbReference type="ARBA" id="ARBA00004141"/>
    </source>
</evidence>
<evidence type="ECO:0000256" key="4">
    <source>
        <dbReference type="ARBA" id="ARBA00022989"/>
    </source>
</evidence>
<evidence type="ECO:0000256" key="2">
    <source>
        <dbReference type="ARBA" id="ARBA00010663"/>
    </source>
</evidence>
<keyword evidence="7" id="KW-0675">Receptor</keyword>
<keyword evidence="12" id="KW-1185">Reference proteome</keyword>
<evidence type="ECO:0000256" key="5">
    <source>
        <dbReference type="ARBA" id="ARBA00023040"/>
    </source>
</evidence>
<dbReference type="EMBL" id="CAJVCH010538571">
    <property type="protein sequence ID" value="CAG7826090.1"/>
    <property type="molecule type" value="Genomic_DNA"/>
</dbReference>
<gene>
    <name evidence="11" type="ORF">AFUS01_LOCUS36160</name>
</gene>